<keyword evidence="2 6" id="KW-0732">Signal</keyword>
<reference evidence="7" key="1">
    <citation type="journal article" date="2017" name="Genome Announc.">
        <title>High-Quality Whole-Genome Sequences of the Oligo-Mouse-Microbiota Bacterial Community.</title>
        <authorList>
            <person name="Garzetti D."/>
            <person name="Brugiroux S."/>
            <person name="Bunk B."/>
            <person name="Pukall R."/>
            <person name="McCoy K.D."/>
            <person name="Macpherson A.J."/>
            <person name="Stecher B."/>
        </authorList>
    </citation>
    <scope>NUCLEOTIDE SEQUENCE</scope>
    <source>
        <strain evidence="7">KB18</strain>
    </source>
</reference>
<dbReference type="KEGG" id="amur:ADH66_08490"/>
<dbReference type="InterPro" id="IPR006059">
    <property type="entry name" value="SBP"/>
</dbReference>
<evidence type="ECO:0000313" key="9">
    <source>
        <dbReference type="Proteomes" id="UP000196710"/>
    </source>
</evidence>
<dbReference type="Proteomes" id="UP000596035">
    <property type="component" value="Chromosome"/>
</dbReference>
<keyword evidence="4" id="KW-0564">Palmitate</keyword>
<reference evidence="8 10" key="3">
    <citation type="submission" date="2020-11" db="EMBL/GenBank/DDBJ databases">
        <title>Closed and high quality bacterial genomes of the OMM12 community.</title>
        <authorList>
            <person name="Marbouty M."/>
            <person name="Lamy-Besnier Q."/>
            <person name="Debarbieux L."/>
            <person name="Koszul R."/>
        </authorList>
    </citation>
    <scope>NUCLEOTIDE SEQUENCE [LARGE SCALE GENOMIC DNA]</scope>
    <source>
        <strain evidence="8 10">KB18</strain>
    </source>
</reference>
<dbReference type="RefSeq" id="WP_066533534.1">
    <property type="nucleotide sequence ID" value="NZ_CP021422.1"/>
</dbReference>
<evidence type="ECO:0000256" key="4">
    <source>
        <dbReference type="ARBA" id="ARBA00023139"/>
    </source>
</evidence>
<evidence type="ECO:0000256" key="6">
    <source>
        <dbReference type="SAM" id="SignalP"/>
    </source>
</evidence>
<keyword evidence="3" id="KW-0472">Membrane</keyword>
<accession>A0A1Z2XQK1</accession>
<dbReference type="Pfam" id="PF01547">
    <property type="entry name" value="SBP_bac_1"/>
    <property type="match status" value="1"/>
</dbReference>
<dbReference type="AlphaFoldDB" id="A0A1Z2XQK1"/>
<keyword evidence="5" id="KW-0449">Lipoprotein</keyword>
<dbReference type="PANTHER" id="PTHR43649:SF33">
    <property type="entry name" value="POLYGALACTURONAN_RHAMNOGALACTURONAN-BINDING PROTEIN YTCQ"/>
    <property type="match status" value="1"/>
</dbReference>
<feature type="chain" id="PRO_5044568669" evidence="6">
    <location>
        <begin position="22"/>
        <end position="528"/>
    </location>
</feature>
<evidence type="ECO:0000313" key="10">
    <source>
        <dbReference type="Proteomes" id="UP000596035"/>
    </source>
</evidence>
<dbReference type="SUPFAM" id="SSF53850">
    <property type="entry name" value="Periplasmic binding protein-like II"/>
    <property type="match status" value="2"/>
</dbReference>
<organism evidence="8 10">
    <name type="scientific">Acutalibacter muris</name>
    <dbReference type="NCBI Taxonomy" id="1796620"/>
    <lineage>
        <taxon>Bacteria</taxon>
        <taxon>Bacillati</taxon>
        <taxon>Bacillota</taxon>
        <taxon>Clostridia</taxon>
        <taxon>Eubacteriales</taxon>
        <taxon>Acutalibacteraceae</taxon>
        <taxon>Acutalibacter</taxon>
    </lineage>
</organism>
<evidence type="ECO:0000256" key="3">
    <source>
        <dbReference type="ARBA" id="ARBA00023136"/>
    </source>
</evidence>
<keyword evidence="1" id="KW-1003">Cell membrane</keyword>
<protein>
    <submittedName>
        <fullName evidence="8">Extracellular solute-binding protein</fullName>
    </submittedName>
</protein>
<evidence type="ECO:0000256" key="2">
    <source>
        <dbReference type="ARBA" id="ARBA00022729"/>
    </source>
</evidence>
<evidence type="ECO:0000313" key="8">
    <source>
        <dbReference type="EMBL" id="QQR29971.1"/>
    </source>
</evidence>
<reference evidence="9" key="2">
    <citation type="submission" date="2017-05" db="EMBL/GenBank/DDBJ databases">
        <title>Improved OligoMM genomes.</title>
        <authorList>
            <person name="Garzetti D."/>
        </authorList>
    </citation>
    <scope>NUCLEOTIDE SEQUENCE [LARGE SCALE GENOMIC DNA]</scope>
    <source>
        <strain evidence="9">KB18</strain>
    </source>
</reference>
<dbReference type="Proteomes" id="UP000196710">
    <property type="component" value="Chromosome"/>
</dbReference>
<dbReference type="InterPro" id="IPR050490">
    <property type="entry name" value="Bact_solute-bd_prot1"/>
</dbReference>
<sequence length="528" mass="59178">MKKLTALLLVTLVLVSLFSCAKPKEPEVSETPPEPRAEESELKGTLKVLSERFCWNSPMSNVNSNNFSPVRDNIANVMFYFQELYPDVKIDIEYLPTDQEEREANIKQRRTAMMAGKEVPDIYLMPTSSLAEISYEPMEPLFKDVAQAMSNNWFADISGLYNGDTELHTEELNKAVMDAGTIGGARYVLPLGYEMPVYITRKDLLEDAGIDRERLNAGVDSMMDTFMELREQGDSRWAASSYFGYGLDLSLLPKACDYEKEEALIDSKQVESLLLDLAECTRIVDEEWQKKLSAGETIPGRTFHAESYLYSSPKDTSVAFAVGEDYPGSCSSMSEVIDAVGCGKSMGHEMEIIPVRAIDGTLNAEITYWGAIGAGCENKKLAYEFLRLFLTPEVQHEGQLKTPAKTYNMNFEWAKESIHGGPFPGWPVRYKGFAESRWNSTLEGFKATDGGNSQRKEALLSVTVEDSDLPFLEVPIDNARFISSIDEEFYQYTRTVGNTIEVQDYSQADAAKAANEFIRNVNYHLAEG</sequence>
<proteinExistence type="predicted"/>
<gene>
    <name evidence="7" type="ORF">ADH66_08490</name>
    <name evidence="8" type="ORF">I5Q82_18530</name>
</gene>
<dbReference type="EMBL" id="CP065321">
    <property type="protein sequence ID" value="QQR29971.1"/>
    <property type="molecule type" value="Genomic_DNA"/>
</dbReference>
<feature type="signal peptide" evidence="6">
    <location>
        <begin position="1"/>
        <end position="21"/>
    </location>
</feature>
<dbReference type="PANTHER" id="PTHR43649">
    <property type="entry name" value="ARABINOSE-BINDING PROTEIN-RELATED"/>
    <property type="match status" value="1"/>
</dbReference>
<evidence type="ECO:0000256" key="5">
    <source>
        <dbReference type="ARBA" id="ARBA00023288"/>
    </source>
</evidence>
<dbReference type="PROSITE" id="PS51257">
    <property type="entry name" value="PROKAR_LIPOPROTEIN"/>
    <property type="match status" value="1"/>
</dbReference>
<name>A0A1Z2XQK1_9FIRM</name>
<keyword evidence="9" id="KW-1185">Reference proteome</keyword>
<dbReference type="Gene3D" id="3.40.190.10">
    <property type="entry name" value="Periplasmic binding protein-like II"/>
    <property type="match status" value="1"/>
</dbReference>
<evidence type="ECO:0000256" key="1">
    <source>
        <dbReference type="ARBA" id="ARBA00022475"/>
    </source>
</evidence>
<dbReference type="EMBL" id="CP021422">
    <property type="protein sequence ID" value="ASB40694.1"/>
    <property type="molecule type" value="Genomic_DNA"/>
</dbReference>
<evidence type="ECO:0000313" key="7">
    <source>
        <dbReference type="EMBL" id="ASB40694.1"/>
    </source>
</evidence>